<feature type="region of interest" description="Disordered" evidence="1">
    <location>
        <begin position="217"/>
        <end position="279"/>
    </location>
</feature>
<dbReference type="EMBL" id="CAMXCT020000413">
    <property type="protein sequence ID" value="CAL1131849.1"/>
    <property type="molecule type" value="Genomic_DNA"/>
</dbReference>
<dbReference type="EMBL" id="CAMXCT010000413">
    <property type="protein sequence ID" value="CAI3978474.1"/>
    <property type="molecule type" value="Genomic_DNA"/>
</dbReference>
<dbReference type="InterPro" id="IPR011009">
    <property type="entry name" value="Kinase-like_dom_sf"/>
</dbReference>
<feature type="compositionally biased region" description="Polar residues" evidence="1">
    <location>
        <begin position="827"/>
        <end position="837"/>
    </location>
</feature>
<keyword evidence="4" id="KW-0723">Serine/threonine-protein kinase</keyword>
<protein>
    <submittedName>
        <fullName evidence="4">Probable serine/threonine protein kinase IREH1 (Protein IRE homolog 1) (AtIREH1)</fullName>
    </submittedName>
</protein>
<dbReference type="Gene3D" id="1.10.510.10">
    <property type="entry name" value="Transferase(Phosphotransferase) domain 1"/>
    <property type="match status" value="1"/>
</dbReference>
<evidence type="ECO:0000256" key="1">
    <source>
        <dbReference type="SAM" id="MobiDB-lite"/>
    </source>
</evidence>
<feature type="compositionally biased region" description="Low complexity" evidence="1">
    <location>
        <begin position="658"/>
        <end position="667"/>
    </location>
</feature>
<feature type="region of interest" description="Disordered" evidence="1">
    <location>
        <begin position="594"/>
        <end position="694"/>
    </location>
</feature>
<evidence type="ECO:0000313" key="3">
    <source>
        <dbReference type="EMBL" id="CAL1131849.1"/>
    </source>
</evidence>
<feature type="compositionally biased region" description="Basic residues" evidence="1">
    <location>
        <begin position="598"/>
        <end position="610"/>
    </location>
</feature>
<keyword evidence="4" id="KW-0808">Transferase</keyword>
<reference evidence="2" key="1">
    <citation type="submission" date="2022-10" db="EMBL/GenBank/DDBJ databases">
        <authorList>
            <person name="Chen Y."/>
            <person name="Dougan E. K."/>
            <person name="Chan C."/>
            <person name="Rhodes N."/>
            <person name="Thang M."/>
        </authorList>
    </citation>
    <scope>NUCLEOTIDE SEQUENCE</scope>
</reference>
<gene>
    <name evidence="2" type="ORF">C1SCF055_LOCUS6525</name>
</gene>
<evidence type="ECO:0000313" key="5">
    <source>
        <dbReference type="Proteomes" id="UP001152797"/>
    </source>
</evidence>
<feature type="region of interest" description="Disordered" evidence="1">
    <location>
        <begin position="1"/>
        <end position="65"/>
    </location>
</feature>
<dbReference type="AlphaFoldDB" id="A0A9P1BS58"/>
<comment type="caution">
    <text evidence="2">The sequence shown here is derived from an EMBL/GenBank/DDBJ whole genome shotgun (WGS) entry which is preliminary data.</text>
</comment>
<feature type="region of interest" description="Disordered" evidence="1">
    <location>
        <begin position="822"/>
        <end position="871"/>
    </location>
</feature>
<accession>A0A9P1BS58</accession>
<feature type="compositionally biased region" description="Basic and acidic residues" evidence="1">
    <location>
        <begin position="458"/>
        <end position="474"/>
    </location>
</feature>
<feature type="compositionally biased region" description="Basic residues" evidence="1">
    <location>
        <begin position="638"/>
        <end position="650"/>
    </location>
</feature>
<evidence type="ECO:0000313" key="4">
    <source>
        <dbReference type="EMBL" id="CAL4765786.1"/>
    </source>
</evidence>
<keyword evidence="5" id="KW-1185">Reference proteome</keyword>
<dbReference type="OrthoDB" id="347657at2759"/>
<sequence>MGLQGVELVQHPEGGNGAQPPVTVTGVAPWAFKKEPSAPSAPRAPRAPETGTLGSLREEEETPKSGLDRVHAYMKLCVPVKPIEGPNSWEVFHNLVFGHEDIGLGAWKRQRKNWGFVFAPMEEFQCRGAFSVVRYARTIQKGPFIGGFMPPQPCNKCRAVPAVEGDTWCYGCAGWEALGRELTASWDSPGARRLAADLAVTAARQVRALRSLSAGLARQPEVSRSAGTTGAPRASPVARRGRESDRSQRERRERSRSRRGGDRRPPEPEGPPYPGAKLAEDPTLRIHRPLSGNFLELATSQPGALDLDNLGMVLEVNLMSTDLFILAETWAAFLVRKVELQVDGSVIITAQTLGCEEDEAATAIAARFQGRESLLHLCTSRPCVELGPHPGTAPLLHVTCLRWWTVRNFQAGYLSRAVLNKLPQMAKEVQGGDKPVPRRRKKDADAGDGAGPPPRITKAREKAKPKEKAKEKEAPKKKKAKETKEKEITELQREKLRARLAEVKRKHTGEGGPAPPVESVLSGSGETGSDGEEEESFSYAPTEALDTGTVLREVRRGKDYKVPAAKEDKLVPYEGTKDKDMRNLSGQLVKKALAVSRARVKDKEKKKKAKGGGEGAVAALRKILLGKSEGTQKDKDKDKKKKKKKKKRKRLENGVIVSCSTSSSGSSEAKEEAETSEESDLEAPMKKRSKNKPGSVLSLLTEHIRMQMEQDALTEVPKEGRQVTSGVKVVSYFNQHVKPSFLSHQKELREMYTLGSALDLLRAGDLPRLGDALSARFIAIHQALIDQNWQTARHMELFLLEDSSAASASLVLASRKHQKLVERAQGKGSNPGWSTWTPKGRPKGRGDWYDQGEGQGGGSKMTPPEEDGLAPAEPVRQVSRGLENLQMADLFMSCHTLPSAGVALAWALCNAEETSRLQGNHKFMDGIFNSGAWPKARRKRQAFPMSLGDFTEVDVVLKKTPIEQIRDGSLALQWGRQCWIMAACFACNGLAGAQAPFQPGRWSKSERRLAESVGKAVDRLLDLGRADRFEPAEIEKELRGRRLNYDGEEIGICHALTLEQAETDPSITDIPIQWNRLCWTTEELQDTLDGLEFVERDHWTSIKAEAPWPEIRSIKLAMHCAQYIIGSHGQGFYALLRTGECLQVSATALFQSTGSMEQEKTQSKWPEYAVKGIARMVAAFRYRDGAYLVLEYAHKGDLHNMLCSLGKLQEDVARFFVGEVVAALCAIHDTGVESDTLWTDMNGT</sequence>
<organism evidence="2">
    <name type="scientific">Cladocopium goreaui</name>
    <dbReference type="NCBI Taxonomy" id="2562237"/>
    <lineage>
        <taxon>Eukaryota</taxon>
        <taxon>Sar</taxon>
        <taxon>Alveolata</taxon>
        <taxon>Dinophyceae</taxon>
        <taxon>Suessiales</taxon>
        <taxon>Symbiodiniaceae</taxon>
        <taxon>Cladocopium</taxon>
    </lineage>
</organism>
<feature type="region of interest" description="Disordered" evidence="1">
    <location>
        <begin position="426"/>
        <end position="556"/>
    </location>
</feature>
<evidence type="ECO:0000313" key="2">
    <source>
        <dbReference type="EMBL" id="CAI3978474.1"/>
    </source>
</evidence>
<dbReference type="GO" id="GO:0004674">
    <property type="term" value="F:protein serine/threonine kinase activity"/>
    <property type="evidence" value="ECO:0007669"/>
    <property type="project" value="UniProtKB-KW"/>
</dbReference>
<name>A0A9P1BS58_9DINO</name>
<feature type="compositionally biased region" description="Basic and acidic residues" evidence="1">
    <location>
        <begin position="482"/>
        <end position="503"/>
    </location>
</feature>
<dbReference type="Proteomes" id="UP001152797">
    <property type="component" value="Unassembled WGS sequence"/>
</dbReference>
<dbReference type="SUPFAM" id="SSF56112">
    <property type="entry name" value="Protein kinase-like (PK-like)"/>
    <property type="match status" value="1"/>
</dbReference>
<proteinExistence type="predicted"/>
<reference evidence="3" key="2">
    <citation type="submission" date="2024-04" db="EMBL/GenBank/DDBJ databases">
        <authorList>
            <person name="Chen Y."/>
            <person name="Shah S."/>
            <person name="Dougan E. K."/>
            <person name="Thang M."/>
            <person name="Chan C."/>
        </authorList>
    </citation>
    <scope>NUCLEOTIDE SEQUENCE [LARGE SCALE GENOMIC DNA]</scope>
</reference>
<dbReference type="EMBL" id="CAMXCT030000413">
    <property type="protein sequence ID" value="CAL4765786.1"/>
    <property type="molecule type" value="Genomic_DNA"/>
</dbReference>
<dbReference type="Gene3D" id="3.30.200.20">
    <property type="entry name" value="Phosphorylase Kinase, domain 1"/>
    <property type="match status" value="1"/>
</dbReference>
<feature type="compositionally biased region" description="Low complexity" evidence="1">
    <location>
        <begin position="37"/>
        <end position="48"/>
    </location>
</feature>
<keyword evidence="4" id="KW-0418">Kinase</keyword>
<feature type="compositionally biased region" description="Basic and acidic residues" evidence="1">
    <location>
        <begin position="240"/>
        <end position="267"/>
    </location>
</feature>